<dbReference type="NCBIfam" id="TIGR00172">
    <property type="entry name" value="maf"/>
    <property type="match status" value="1"/>
</dbReference>
<reference evidence="6 7" key="1">
    <citation type="submission" date="2019-03" db="EMBL/GenBank/DDBJ databases">
        <title>Genomic Encyclopedia of Archaeal and Bacterial Type Strains, Phase II (KMG-II): from individual species to whole genera.</title>
        <authorList>
            <person name="Goeker M."/>
        </authorList>
    </citation>
    <scope>NUCLEOTIDE SEQUENCE [LARGE SCALE GENOMIC DNA]</scope>
    <source>
        <strain evidence="6 7">DSM 15388</strain>
    </source>
</reference>
<evidence type="ECO:0000313" key="6">
    <source>
        <dbReference type="EMBL" id="TCS42563.1"/>
    </source>
</evidence>
<comment type="subcellular location">
    <subcellularLocation>
        <location evidence="1 5">Cytoplasm</location>
    </subcellularLocation>
</comment>
<feature type="site" description="Important for substrate specificity" evidence="5">
    <location>
        <position position="157"/>
    </location>
</feature>
<dbReference type="RefSeq" id="WP_132700478.1">
    <property type="nucleotide sequence ID" value="NZ_SLZR01000003.1"/>
</dbReference>
<dbReference type="EC" id="3.6.1.-" evidence="5"/>
<comment type="cofactor">
    <cofactor evidence="5">
        <name>a divalent metal cation</name>
        <dbReference type="ChEBI" id="CHEBI:60240"/>
    </cofactor>
</comment>
<keyword evidence="4 5" id="KW-0546">Nucleotide metabolism</keyword>
<gene>
    <name evidence="6" type="ORF">BCF53_103224</name>
</gene>
<comment type="caution">
    <text evidence="5">Lacks conserved residue(s) required for the propagation of feature annotation.</text>
</comment>
<evidence type="ECO:0000256" key="5">
    <source>
        <dbReference type="HAMAP-Rule" id="MF_00528"/>
    </source>
</evidence>
<sequence>MKKPALILASTSTFKQKQLTQLCLNFDVFDPEIEEEHPESTPPETLAIELAASKAIAASATFAESWVIGSDQTAVTESGLLLTKPITEGKAFDQLSACQGQKARFYSAVCLINKSKNISRKWSVTTEVEFRQLSSEEIRRYIKKDEPLYCAGSFKIESLGISLFNAVRSEDPSALIGLPLISLSQELRSIGLLVP</sequence>
<dbReference type="AlphaFoldDB" id="A0A4R3I8H3"/>
<evidence type="ECO:0000256" key="1">
    <source>
        <dbReference type="ARBA" id="ARBA00004496"/>
    </source>
</evidence>
<evidence type="ECO:0000256" key="2">
    <source>
        <dbReference type="ARBA" id="ARBA00022490"/>
    </source>
</evidence>
<keyword evidence="2 5" id="KW-0963">Cytoplasm</keyword>
<dbReference type="InterPro" id="IPR003697">
    <property type="entry name" value="Maf-like"/>
</dbReference>
<dbReference type="Proteomes" id="UP000295793">
    <property type="component" value="Unassembled WGS sequence"/>
</dbReference>
<dbReference type="PANTHER" id="PTHR43213:SF10">
    <property type="entry name" value="7-METHYL-GTP PYROPHOSPHATASE"/>
    <property type="match status" value="1"/>
</dbReference>
<comment type="caution">
    <text evidence="6">The sequence shown here is derived from an EMBL/GenBank/DDBJ whole genome shotgun (WGS) entry which is preliminary data.</text>
</comment>
<proteinExistence type="inferred from homology"/>
<evidence type="ECO:0000256" key="4">
    <source>
        <dbReference type="ARBA" id="ARBA00023080"/>
    </source>
</evidence>
<protein>
    <recommendedName>
        <fullName evidence="5">7-methyl-GTP pyrophosphatase</fullName>
        <shortName evidence="5">m(7)GTP pyrophosphatase</shortName>
        <ecNumber evidence="5">3.6.1.-</ecNumber>
    </recommendedName>
</protein>
<dbReference type="GO" id="GO:0005737">
    <property type="term" value="C:cytoplasm"/>
    <property type="evidence" value="ECO:0007669"/>
    <property type="project" value="UniProtKB-SubCell"/>
</dbReference>
<dbReference type="HAMAP" id="MF_00528">
    <property type="entry name" value="Maf"/>
    <property type="match status" value="1"/>
</dbReference>
<dbReference type="SUPFAM" id="SSF52972">
    <property type="entry name" value="ITPase-like"/>
    <property type="match status" value="1"/>
</dbReference>
<dbReference type="PIRSF" id="PIRSF006305">
    <property type="entry name" value="Maf"/>
    <property type="match status" value="1"/>
</dbReference>
<keyword evidence="3 5" id="KW-0378">Hydrolase</keyword>
<comment type="function">
    <text evidence="5">Nucleoside triphosphate pyrophosphatase that hydrolyzes 7-methyl-GTP (m(7)GTP). May have a dual role in cell division arrest and in preventing the incorporation of modified nucleotides into cellular nucleic acids.</text>
</comment>
<keyword evidence="7" id="KW-1185">Reference proteome</keyword>
<dbReference type="OrthoDB" id="9813694at2"/>
<dbReference type="CDD" id="cd00985">
    <property type="entry name" value="Maf_Ham1"/>
    <property type="match status" value="1"/>
</dbReference>
<dbReference type="GO" id="GO:0009117">
    <property type="term" value="P:nucleotide metabolic process"/>
    <property type="evidence" value="ECO:0007669"/>
    <property type="project" value="UniProtKB-KW"/>
</dbReference>
<evidence type="ECO:0000313" key="7">
    <source>
        <dbReference type="Proteomes" id="UP000295793"/>
    </source>
</evidence>
<accession>A0A4R3I8H3</accession>
<dbReference type="EMBL" id="SLZR01000003">
    <property type="protein sequence ID" value="TCS42563.1"/>
    <property type="molecule type" value="Genomic_DNA"/>
</dbReference>
<dbReference type="Gene3D" id="3.90.950.10">
    <property type="match status" value="1"/>
</dbReference>
<dbReference type="Pfam" id="PF02545">
    <property type="entry name" value="Maf"/>
    <property type="match status" value="1"/>
</dbReference>
<dbReference type="PANTHER" id="PTHR43213">
    <property type="entry name" value="BIFUNCTIONAL DTTP/UTP PYROPHOSPHATASE/METHYLTRANSFERASE PROTEIN-RELATED"/>
    <property type="match status" value="1"/>
</dbReference>
<organism evidence="6 7">
    <name type="scientific">Reinekea marinisedimentorum</name>
    <dbReference type="NCBI Taxonomy" id="230495"/>
    <lineage>
        <taxon>Bacteria</taxon>
        <taxon>Pseudomonadati</taxon>
        <taxon>Pseudomonadota</taxon>
        <taxon>Gammaproteobacteria</taxon>
        <taxon>Oceanospirillales</taxon>
        <taxon>Saccharospirillaceae</taxon>
        <taxon>Reinekea</taxon>
    </lineage>
</organism>
<comment type="catalytic activity">
    <reaction evidence="5">
        <text>N(7)-methyl-GTP + H2O = N(7)-methyl-GMP + diphosphate + H(+)</text>
        <dbReference type="Rhea" id="RHEA:58744"/>
        <dbReference type="ChEBI" id="CHEBI:15377"/>
        <dbReference type="ChEBI" id="CHEBI:15378"/>
        <dbReference type="ChEBI" id="CHEBI:33019"/>
        <dbReference type="ChEBI" id="CHEBI:58285"/>
        <dbReference type="ChEBI" id="CHEBI:87133"/>
    </reaction>
</comment>
<name>A0A4R3I8H3_9GAMM</name>
<feature type="site" description="Important for substrate specificity" evidence="5">
    <location>
        <position position="72"/>
    </location>
</feature>
<comment type="similarity">
    <text evidence="5">Belongs to the Maf family. YceF subfamily.</text>
</comment>
<dbReference type="GO" id="GO:0047429">
    <property type="term" value="F:nucleoside triphosphate diphosphatase activity"/>
    <property type="evidence" value="ECO:0007669"/>
    <property type="project" value="InterPro"/>
</dbReference>
<evidence type="ECO:0000256" key="3">
    <source>
        <dbReference type="ARBA" id="ARBA00022801"/>
    </source>
</evidence>
<feature type="active site" description="Proton acceptor" evidence="5">
    <location>
        <position position="71"/>
    </location>
</feature>
<dbReference type="InterPro" id="IPR029001">
    <property type="entry name" value="ITPase-like_fam"/>
</dbReference>
<feature type="site" description="Important for substrate specificity" evidence="5">
    <location>
        <position position="14"/>
    </location>
</feature>